<accession>A0A380WP94</accession>
<dbReference type="OrthoDB" id="8450627at2"/>
<dbReference type="EMBL" id="UFSM01000001">
    <property type="protein sequence ID" value="SUU89994.1"/>
    <property type="molecule type" value="Genomic_DNA"/>
</dbReference>
<evidence type="ECO:0000313" key="1">
    <source>
        <dbReference type="EMBL" id="SUU89994.1"/>
    </source>
</evidence>
<protein>
    <submittedName>
        <fullName evidence="1">Uncharacterized protein</fullName>
    </submittedName>
</protein>
<sequence length="232" mass="25205">MNAISATLAKIGSRKTIAPVLSPAAYAIGREGSGEISRLEAVSPEYARLKAKRAKLLAEQVEIATQSAKVSNGIRGHRENIIRRLPTAQETRVAELLEDPRPAPSRDSAALDSLEVLEARHLDLNVALAALDRRIAAARMAASAMVRDQVEPEYRALVSAICEQLIALHGAVERYEAFTDSLNADEVAWSSLVGMPLQFANGRDRYSPVAQYLREAAKHGFISANKVPEAIR</sequence>
<dbReference type="Proteomes" id="UP000254701">
    <property type="component" value="Unassembled WGS sequence"/>
</dbReference>
<reference evidence="1 2" key="1">
    <citation type="submission" date="2018-06" db="EMBL/GenBank/DDBJ databases">
        <authorList>
            <consortium name="Pathogen Informatics"/>
            <person name="Doyle S."/>
        </authorList>
    </citation>
    <scope>NUCLEOTIDE SEQUENCE [LARGE SCALE GENOMIC DNA]</scope>
    <source>
        <strain evidence="1 2">NCTC10684</strain>
    </source>
</reference>
<organism evidence="1 2">
    <name type="scientific">Aminobacter aminovorans</name>
    <name type="common">Chelatobacter heintzii</name>
    <dbReference type="NCBI Taxonomy" id="83263"/>
    <lineage>
        <taxon>Bacteria</taxon>
        <taxon>Pseudomonadati</taxon>
        <taxon>Pseudomonadota</taxon>
        <taxon>Alphaproteobacteria</taxon>
        <taxon>Hyphomicrobiales</taxon>
        <taxon>Phyllobacteriaceae</taxon>
        <taxon>Aminobacter</taxon>
    </lineage>
</organism>
<name>A0A380WP94_AMIAI</name>
<proteinExistence type="predicted"/>
<gene>
    <name evidence="1" type="ORF">NCTC10684_03237</name>
</gene>
<evidence type="ECO:0000313" key="2">
    <source>
        <dbReference type="Proteomes" id="UP000254701"/>
    </source>
</evidence>
<dbReference type="AlphaFoldDB" id="A0A380WP94"/>
<dbReference type="RefSeq" id="WP_131922282.1">
    <property type="nucleotide sequence ID" value="NZ_BAAAVY010000002.1"/>
</dbReference>